<evidence type="ECO:0000259" key="2">
    <source>
        <dbReference type="PROSITE" id="PS51471"/>
    </source>
</evidence>
<evidence type="ECO:0000256" key="1">
    <source>
        <dbReference type="RuleBase" id="RU003682"/>
    </source>
</evidence>
<organism evidence="3 4">
    <name type="scientific">Exaiptasia diaphana</name>
    <name type="common">Tropical sea anemone</name>
    <name type="synonym">Aiptasia pulchella</name>
    <dbReference type="NCBI Taxonomy" id="2652724"/>
    <lineage>
        <taxon>Eukaryota</taxon>
        <taxon>Metazoa</taxon>
        <taxon>Cnidaria</taxon>
        <taxon>Anthozoa</taxon>
        <taxon>Hexacorallia</taxon>
        <taxon>Actiniaria</taxon>
        <taxon>Aiptasiidae</taxon>
        <taxon>Exaiptasia</taxon>
    </lineage>
</organism>
<dbReference type="InterPro" id="IPR027443">
    <property type="entry name" value="IPNS-like_sf"/>
</dbReference>
<dbReference type="OrthoDB" id="288590at2759"/>
<dbReference type="PROSITE" id="PS51471">
    <property type="entry name" value="FE2OG_OXY"/>
    <property type="match status" value="1"/>
</dbReference>
<dbReference type="PRINTS" id="PR00682">
    <property type="entry name" value="IPNSYNTHASE"/>
</dbReference>
<dbReference type="InterPro" id="IPR005123">
    <property type="entry name" value="Oxoglu/Fe-dep_dioxygenase_dom"/>
</dbReference>
<dbReference type="PANTHER" id="PTHR47990">
    <property type="entry name" value="2-OXOGLUTARATE (2OG) AND FE(II)-DEPENDENT OXYGENASE SUPERFAMILY PROTEIN-RELATED"/>
    <property type="match status" value="1"/>
</dbReference>
<dbReference type="GO" id="GO:0046872">
    <property type="term" value="F:metal ion binding"/>
    <property type="evidence" value="ECO:0007669"/>
    <property type="project" value="UniProtKB-KW"/>
</dbReference>
<dbReference type="AlphaFoldDB" id="A0A913XE56"/>
<dbReference type="Gene3D" id="2.60.120.330">
    <property type="entry name" value="B-lactam Antibiotic, Isopenicillin N Synthase, Chain"/>
    <property type="match status" value="1"/>
</dbReference>
<dbReference type="SUPFAM" id="SSF51197">
    <property type="entry name" value="Clavaminate synthase-like"/>
    <property type="match status" value="1"/>
</dbReference>
<accession>A0A913XE56</accession>
<dbReference type="Proteomes" id="UP000887567">
    <property type="component" value="Unplaced"/>
</dbReference>
<dbReference type="EnsemblMetazoa" id="XM_021047067.2">
    <property type="protein sequence ID" value="XP_020902726.1"/>
    <property type="gene ID" value="LOC110241215"/>
</dbReference>
<comment type="similarity">
    <text evidence="1">Belongs to the iron/ascorbate-dependent oxidoreductase family.</text>
</comment>
<keyword evidence="4" id="KW-1185">Reference proteome</keyword>
<dbReference type="GeneID" id="110241215"/>
<evidence type="ECO:0000313" key="3">
    <source>
        <dbReference type="EnsemblMetazoa" id="XP_020902726.1"/>
    </source>
</evidence>
<keyword evidence="1" id="KW-0479">Metal-binding</keyword>
<dbReference type="OMA" id="WLGFFKV"/>
<sequence>MGSLLKRLKMCFPRVMTFFSLSKNVKIRYQKKQGDSQYGWDQMERERPNLDRPADLKESFDVGAPDSEEAIWPDDEVVPNFKRTLSSFRLKFCHLGMRVLSAIGIGLEKDPDFFAPFYKFVGTKGNTSQFRINYYPKITDNLVIKPGQIRCGEHTDYGGISLLIQDEARGLEVGTVEGKYVPATPIPGTVLINIGDLMQRWTSDKLKSTPHRVLIPEDEIKRGKPRRSIVLFFDPDRETLITCLDGSNKYPPVISDVYVMELLKKTYEF</sequence>
<feature type="domain" description="Fe2OG dioxygenase" evidence="2">
    <location>
        <begin position="126"/>
        <end position="235"/>
    </location>
</feature>
<protein>
    <recommendedName>
        <fullName evidence="2">Fe2OG dioxygenase domain-containing protein</fullName>
    </recommendedName>
</protein>
<proteinExistence type="inferred from homology"/>
<dbReference type="FunFam" id="2.60.120.330:FF:000038">
    <property type="entry name" value="Si:dkey-10o6.2"/>
    <property type="match status" value="1"/>
</dbReference>
<evidence type="ECO:0000313" key="4">
    <source>
        <dbReference type="Proteomes" id="UP000887567"/>
    </source>
</evidence>
<dbReference type="Pfam" id="PF03171">
    <property type="entry name" value="2OG-FeII_Oxy"/>
    <property type="match status" value="1"/>
</dbReference>
<keyword evidence="1" id="KW-0560">Oxidoreductase</keyword>
<dbReference type="InterPro" id="IPR044861">
    <property type="entry name" value="IPNS-like_FE2OG_OXY"/>
</dbReference>
<reference evidence="3" key="1">
    <citation type="submission" date="2022-11" db="UniProtKB">
        <authorList>
            <consortium name="EnsemblMetazoa"/>
        </authorList>
    </citation>
    <scope>IDENTIFICATION</scope>
</reference>
<dbReference type="GO" id="GO:0016491">
    <property type="term" value="F:oxidoreductase activity"/>
    <property type="evidence" value="ECO:0007669"/>
    <property type="project" value="UniProtKB-KW"/>
</dbReference>
<name>A0A913XE56_EXADI</name>
<dbReference type="InterPro" id="IPR050231">
    <property type="entry name" value="Iron_ascorbate_oxido_reductase"/>
</dbReference>
<keyword evidence="1" id="KW-0408">Iron</keyword>
<dbReference type="RefSeq" id="XP_020902726.1">
    <property type="nucleotide sequence ID" value="XM_021047067.2"/>
</dbReference>
<dbReference type="KEGG" id="epa:110241215"/>